<dbReference type="Proteomes" id="UP000003378">
    <property type="component" value="Unassembled WGS sequence"/>
</dbReference>
<name>F3SHC3_STRSA</name>
<organism evidence="1 2">
    <name type="scientific">Streptococcus sanguinis SK1087</name>
    <dbReference type="NCBI Taxonomy" id="888824"/>
    <lineage>
        <taxon>Bacteria</taxon>
        <taxon>Bacillati</taxon>
        <taxon>Bacillota</taxon>
        <taxon>Bacilli</taxon>
        <taxon>Lactobacillales</taxon>
        <taxon>Streptococcaceae</taxon>
        <taxon>Streptococcus</taxon>
    </lineage>
</organism>
<dbReference type="EMBL" id="AFDP01000006">
    <property type="protein sequence ID" value="EGG40506.1"/>
    <property type="molecule type" value="Genomic_DNA"/>
</dbReference>
<dbReference type="HOGENOM" id="CLU_3189738_0_0_9"/>
<gene>
    <name evidence="1" type="ORF">HMPREF9397_0545</name>
</gene>
<evidence type="ECO:0000313" key="2">
    <source>
        <dbReference type="Proteomes" id="UP000003378"/>
    </source>
</evidence>
<dbReference type="AlphaFoldDB" id="F3SHC3"/>
<comment type="caution">
    <text evidence="1">The sequence shown here is derived from an EMBL/GenBank/DDBJ whole genome shotgun (WGS) entry which is preliminary data.</text>
</comment>
<proteinExistence type="predicted"/>
<protein>
    <submittedName>
        <fullName evidence="1">Uncharacterized protein</fullName>
    </submittedName>
</protein>
<dbReference type="PATRIC" id="fig|888824.3.peg.534"/>
<reference evidence="1 2" key="1">
    <citation type="submission" date="2011-03" db="EMBL/GenBank/DDBJ databases">
        <authorList>
            <person name="Muzny D."/>
            <person name="Qin X."/>
            <person name="Deng J."/>
            <person name="Jiang H."/>
            <person name="Liu Y."/>
            <person name="Qu J."/>
            <person name="Song X.-Z."/>
            <person name="Zhang L."/>
            <person name="Thornton R."/>
            <person name="Coyle M."/>
            <person name="Francisco L."/>
            <person name="Jackson L."/>
            <person name="Javaid M."/>
            <person name="Korchina V."/>
            <person name="Kovar C."/>
            <person name="Mata R."/>
            <person name="Mathew T."/>
            <person name="Ngo R."/>
            <person name="Nguyen L."/>
            <person name="Nguyen N."/>
            <person name="Okwuonu G."/>
            <person name="Ongeri F."/>
            <person name="Pham C."/>
            <person name="Simmons D."/>
            <person name="Wilczek-Boney K."/>
            <person name="Hale W."/>
            <person name="Jakkamsetti A."/>
            <person name="Pham P."/>
            <person name="Ruth R."/>
            <person name="San Lucas F."/>
            <person name="Warren J."/>
            <person name="Zhang J."/>
            <person name="Zhao Z."/>
            <person name="Zhou C."/>
            <person name="Zhu D."/>
            <person name="Lee S."/>
            <person name="Bess C."/>
            <person name="Blankenburg K."/>
            <person name="Forbes L."/>
            <person name="Fu Q."/>
            <person name="Gubbala S."/>
            <person name="Hirani K."/>
            <person name="Jayaseelan J.C."/>
            <person name="Lara F."/>
            <person name="Munidasa M."/>
            <person name="Palculict T."/>
            <person name="Patil S."/>
            <person name="Pu L.-L."/>
            <person name="Saada N."/>
            <person name="Tang L."/>
            <person name="Weissenberger G."/>
            <person name="Zhu Y."/>
            <person name="Hemphill L."/>
            <person name="Shang Y."/>
            <person name="Youmans B."/>
            <person name="Ayvaz T."/>
            <person name="Ross M."/>
            <person name="Santibanez J."/>
            <person name="Aqrawi P."/>
            <person name="Gross S."/>
            <person name="Joshi V."/>
            <person name="Fowler G."/>
            <person name="Nazareth L."/>
            <person name="Reid J."/>
            <person name="Worley K."/>
            <person name="Petrosino J."/>
            <person name="Highlander S."/>
            <person name="Gibbs R."/>
        </authorList>
    </citation>
    <scope>NUCLEOTIDE SEQUENCE [LARGE SCALE GENOMIC DNA]</scope>
    <source>
        <strain evidence="1 2">SK1087</strain>
    </source>
</reference>
<evidence type="ECO:0000313" key="1">
    <source>
        <dbReference type="EMBL" id="EGG40506.1"/>
    </source>
</evidence>
<accession>F3SHC3</accession>
<sequence>MKDVSSNLVSLKKPADDFVKELLYLAGISDRFFEKSKLRMLNFVESEVILWIR</sequence>